<dbReference type="EMBL" id="JACDXW010000001">
    <property type="protein sequence ID" value="MCB5362646.1"/>
    <property type="molecule type" value="Genomic_DNA"/>
</dbReference>
<comment type="pathway">
    <text evidence="1">Lipid metabolism.</text>
</comment>
<evidence type="ECO:0000256" key="1">
    <source>
        <dbReference type="ARBA" id="ARBA00005189"/>
    </source>
</evidence>
<evidence type="ECO:0000256" key="2">
    <source>
        <dbReference type="ARBA" id="ARBA00022516"/>
    </source>
</evidence>
<keyword evidence="9" id="KW-1185">Reference proteome</keyword>
<evidence type="ECO:0000256" key="3">
    <source>
        <dbReference type="ARBA" id="ARBA00022679"/>
    </source>
</evidence>
<comment type="caution">
    <text evidence="8">The sequence shown here is derived from an EMBL/GenBank/DDBJ whole genome shotgun (WGS) entry which is preliminary data.</text>
</comment>
<dbReference type="GO" id="GO:0016746">
    <property type="term" value="F:acyltransferase activity"/>
    <property type="evidence" value="ECO:0007669"/>
    <property type="project" value="UniProtKB-KW"/>
</dbReference>
<feature type="domain" description="Phospholipid/glycerol acyltransferase" evidence="7">
    <location>
        <begin position="67"/>
        <end position="179"/>
    </location>
</feature>
<sequence length="260" mass="29093">MSYLRVLIRFPLILLWLISCLLSVATLYAWVSAPRRSRMNRAWSRLLLRLCGVKLKVTGQPQLTGAVLWVANHVSWIDIYVLAGVRGILFIAKSEIRQWPVIGWLVARVGTVFLQRGQRNSLKQVAEQMAERFSRGEALGLFAEGTTSSGLDVLPFHASLFDPAMRTEVDIQPVALRFFYQGRRSEFAAFVGEETLVQNLWTLMKAKGVAVEAVFLPVLSADDYRGWHRGDVAQHVHEAIGQAVREGVSTAPETYSPTSP</sequence>
<reference evidence="8 9" key="1">
    <citation type="submission" date="2020-07" db="EMBL/GenBank/DDBJ databases">
        <title>Pusillimonas sp. nov., isolated from poultry manure in Taiwan.</title>
        <authorList>
            <person name="Lin S.-Y."/>
            <person name="Tang Y.-S."/>
            <person name="Young C.-C."/>
        </authorList>
    </citation>
    <scope>NUCLEOTIDE SEQUENCE [LARGE SCALE GENOMIC DNA]</scope>
    <source>
        <strain evidence="8 9">CC-YST705</strain>
    </source>
</reference>
<dbReference type="PANTHER" id="PTHR10434:SF64">
    <property type="entry name" value="1-ACYL-SN-GLYCEROL-3-PHOSPHATE ACYLTRANSFERASE-RELATED"/>
    <property type="match status" value="1"/>
</dbReference>
<evidence type="ECO:0000313" key="8">
    <source>
        <dbReference type="EMBL" id="MCB5362646.1"/>
    </source>
</evidence>
<dbReference type="Pfam" id="PF01553">
    <property type="entry name" value="Acyltransferase"/>
    <property type="match status" value="1"/>
</dbReference>
<keyword evidence="3" id="KW-0808">Transferase</keyword>
<evidence type="ECO:0000256" key="5">
    <source>
        <dbReference type="ARBA" id="ARBA00023315"/>
    </source>
</evidence>
<dbReference type="SUPFAM" id="SSF69593">
    <property type="entry name" value="Glycerol-3-phosphate (1)-acyltransferase"/>
    <property type="match status" value="1"/>
</dbReference>
<name>A0ABS8C9D2_9BURK</name>
<keyword evidence="4" id="KW-0443">Lipid metabolism</keyword>
<dbReference type="PANTHER" id="PTHR10434">
    <property type="entry name" value="1-ACYL-SN-GLYCEROL-3-PHOSPHATE ACYLTRANSFERASE"/>
    <property type="match status" value="1"/>
</dbReference>
<keyword evidence="5 8" id="KW-0012">Acyltransferase</keyword>
<accession>A0ABS8C9D2</accession>
<keyword evidence="2" id="KW-0444">Lipid biosynthesis</keyword>
<feature type="transmembrane region" description="Helical" evidence="6">
    <location>
        <begin position="6"/>
        <end position="31"/>
    </location>
</feature>
<dbReference type="PROSITE" id="PS51257">
    <property type="entry name" value="PROKAR_LIPOPROTEIN"/>
    <property type="match status" value="1"/>
</dbReference>
<keyword evidence="6" id="KW-0472">Membrane</keyword>
<keyword evidence="6" id="KW-0812">Transmembrane</keyword>
<organism evidence="8 9">
    <name type="scientific">Mesopusillimonas faecipullorum</name>
    <dbReference type="NCBI Taxonomy" id="2755040"/>
    <lineage>
        <taxon>Bacteria</taxon>
        <taxon>Pseudomonadati</taxon>
        <taxon>Pseudomonadota</taxon>
        <taxon>Betaproteobacteria</taxon>
        <taxon>Burkholderiales</taxon>
        <taxon>Alcaligenaceae</taxon>
        <taxon>Mesopusillimonas</taxon>
    </lineage>
</organism>
<dbReference type="Proteomes" id="UP000776983">
    <property type="component" value="Unassembled WGS sequence"/>
</dbReference>
<evidence type="ECO:0000259" key="7">
    <source>
        <dbReference type="SMART" id="SM00563"/>
    </source>
</evidence>
<keyword evidence="6" id="KW-1133">Transmembrane helix</keyword>
<proteinExistence type="predicted"/>
<evidence type="ECO:0000313" key="9">
    <source>
        <dbReference type="Proteomes" id="UP000776983"/>
    </source>
</evidence>
<dbReference type="SMART" id="SM00563">
    <property type="entry name" value="PlsC"/>
    <property type="match status" value="1"/>
</dbReference>
<dbReference type="InterPro" id="IPR002123">
    <property type="entry name" value="Plipid/glycerol_acylTrfase"/>
</dbReference>
<gene>
    <name evidence="8" type="ORF">H0484_02605</name>
</gene>
<protein>
    <submittedName>
        <fullName evidence="8">1-acyl-sn-glycerol-3-phosphate acyltransferase</fullName>
    </submittedName>
</protein>
<evidence type="ECO:0000256" key="6">
    <source>
        <dbReference type="SAM" id="Phobius"/>
    </source>
</evidence>
<dbReference type="CDD" id="cd07989">
    <property type="entry name" value="LPLAT_AGPAT-like"/>
    <property type="match status" value="1"/>
</dbReference>
<evidence type="ECO:0000256" key="4">
    <source>
        <dbReference type="ARBA" id="ARBA00023098"/>
    </source>
</evidence>